<feature type="domain" description="Spermatogenesis-associated protein 1 C-terminal" evidence="3">
    <location>
        <begin position="432"/>
        <end position="581"/>
    </location>
</feature>
<dbReference type="PANTHER" id="PTHR14421">
    <property type="entry name" value="SPERMATOGENESIS-ASSOCIATED PROTEIN 1"/>
    <property type="match status" value="1"/>
</dbReference>
<proteinExistence type="predicted"/>
<dbReference type="InterPro" id="IPR031478">
    <property type="entry name" value="SPATA1_C"/>
</dbReference>
<evidence type="ECO:0000259" key="3">
    <source>
        <dbReference type="Pfam" id="PF15743"/>
    </source>
</evidence>
<organism evidence="4 5">
    <name type="scientific">Pleurodeles waltl</name>
    <name type="common">Iberian ribbed newt</name>
    <dbReference type="NCBI Taxonomy" id="8319"/>
    <lineage>
        <taxon>Eukaryota</taxon>
        <taxon>Metazoa</taxon>
        <taxon>Chordata</taxon>
        <taxon>Craniata</taxon>
        <taxon>Vertebrata</taxon>
        <taxon>Euteleostomi</taxon>
        <taxon>Amphibia</taxon>
        <taxon>Batrachia</taxon>
        <taxon>Caudata</taxon>
        <taxon>Salamandroidea</taxon>
        <taxon>Salamandridae</taxon>
        <taxon>Pleurodelinae</taxon>
        <taxon>Pleurodeles</taxon>
    </lineage>
</organism>
<evidence type="ECO:0000313" key="5">
    <source>
        <dbReference type="Proteomes" id="UP001066276"/>
    </source>
</evidence>
<feature type="coiled-coil region" evidence="1">
    <location>
        <begin position="427"/>
        <end position="504"/>
    </location>
</feature>
<feature type="compositionally biased region" description="Polar residues" evidence="2">
    <location>
        <begin position="374"/>
        <end position="384"/>
    </location>
</feature>
<accession>A0AAV7T5D0</accession>
<feature type="region of interest" description="Disordered" evidence="2">
    <location>
        <begin position="298"/>
        <end position="384"/>
    </location>
</feature>
<protein>
    <recommendedName>
        <fullName evidence="3">Spermatogenesis-associated protein 1 C-terminal domain-containing protein</fullName>
    </recommendedName>
</protein>
<reference evidence="4" key="1">
    <citation type="journal article" date="2022" name="bioRxiv">
        <title>Sequencing and chromosome-scale assembly of the giantPleurodeles waltlgenome.</title>
        <authorList>
            <person name="Brown T."/>
            <person name="Elewa A."/>
            <person name="Iarovenko S."/>
            <person name="Subramanian E."/>
            <person name="Araus A.J."/>
            <person name="Petzold A."/>
            <person name="Susuki M."/>
            <person name="Suzuki K.-i.T."/>
            <person name="Hayashi T."/>
            <person name="Toyoda A."/>
            <person name="Oliveira C."/>
            <person name="Osipova E."/>
            <person name="Leigh N.D."/>
            <person name="Simon A."/>
            <person name="Yun M.H."/>
        </authorList>
    </citation>
    <scope>NUCLEOTIDE SEQUENCE</scope>
    <source>
        <strain evidence="4">20211129_DDA</strain>
        <tissue evidence="4">Liver</tissue>
    </source>
</reference>
<dbReference type="Pfam" id="PF15743">
    <property type="entry name" value="SPATA1_C"/>
    <property type="match status" value="1"/>
</dbReference>
<comment type="caution">
    <text evidence="4">The sequence shown here is derived from an EMBL/GenBank/DDBJ whole genome shotgun (WGS) entry which is preliminary data.</text>
</comment>
<feature type="compositionally biased region" description="Basic and acidic residues" evidence="2">
    <location>
        <begin position="315"/>
        <end position="333"/>
    </location>
</feature>
<dbReference type="Proteomes" id="UP001066276">
    <property type="component" value="Chromosome 4_1"/>
</dbReference>
<dbReference type="EMBL" id="JANPWB010000007">
    <property type="protein sequence ID" value="KAJ1171279.1"/>
    <property type="molecule type" value="Genomic_DNA"/>
</dbReference>
<feature type="compositionally biased region" description="Basic residues" evidence="2">
    <location>
        <begin position="304"/>
        <end position="314"/>
    </location>
</feature>
<gene>
    <name evidence="4" type="ORF">NDU88_003144</name>
</gene>
<dbReference type="AlphaFoldDB" id="A0AAV7T5D0"/>
<evidence type="ECO:0000256" key="1">
    <source>
        <dbReference type="SAM" id="Coils"/>
    </source>
</evidence>
<evidence type="ECO:0000256" key="2">
    <source>
        <dbReference type="SAM" id="MobiDB-lite"/>
    </source>
</evidence>
<sequence length="595" mass="68276">MTASQTRPQTAGLELHVLYVPEELWNSKLNTVSSDAISQFISAGFIRASPDMRLRELRQRLGEFLWEDVLADTFLFLKCVGRSLAVVKRKQEKEMKLKSFAPPYAAQPELYLLPGVDHVDSIPALSPHPQLYNVLTPDSQNYQTVDTDTQLYPSESQHSQASVPEIQLYNAVASAAQIYEAHVQDKRRDIHSHAVVPDIQLLGTVASNAQHREAPVKDKENNSLFPEAQLQKEESISSYDSPQTLLGLNAAMKLKVHSPKPDENPKKTLILPDVRDKKTFNWTGKEIESVPVVTKTIHQEEKHMKKKERKGFLHTRKDEVPIEHISENRSEQKHARKPLGRNSTRDSGIPESLPDRDMDCAQNRKRQEKEAITQPVTRNLSKIQDNQFCGKETNSLPHPDQYVGPPTPPLLALSTSKNQVPPFQTEREELLEQLKQMKEERTHLEKTREDLVKKAKSLLEQNKLKRNHARDAWKKKYFETKKMTAFLEEKVNKLRQELELYYQKLLTQLEARDVRERSKHPTLAVKSKNTLIIQVTTKQQEIDQLRRKLDNTKMKLVVEIKMRRQAASDLRALRAELAQKKIQSSLSSNPSISVI</sequence>
<keyword evidence="5" id="KW-1185">Reference proteome</keyword>
<dbReference type="InterPro" id="IPR039062">
    <property type="entry name" value="SPAT1"/>
</dbReference>
<evidence type="ECO:0000313" key="4">
    <source>
        <dbReference type="EMBL" id="KAJ1171279.1"/>
    </source>
</evidence>
<name>A0AAV7T5D0_PLEWA</name>
<dbReference type="PANTHER" id="PTHR14421:SF3">
    <property type="entry name" value="SPERMATOGENESIS-ASSOCIATED PROTEIN 1"/>
    <property type="match status" value="1"/>
</dbReference>
<keyword evidence="1" id="KW-0175">Coiled coil</keyword>
<feature type="coiled-coil region" evidence="1">
    <location>
        <begin position="528"/>
        <end position="583"/>
    </location>
</feature>